<gene>
    <name evidence="3" type="ORF">IQ266_00725</name>
</gene>
<dbReference type="InterPro" id="IPR036188">
    <property type="entry name" value="FAD/NAD-bd_sf"/>
</dbReference>
<evidence type="ECO:0000313" key="4">
    <source>
        <dbReference type="Proteomes" id="UP000625316"/>
    </source>
</evidence>
<dbReference type="PANTHER" id="PTHR13847:SF287">
    <property type="entry name" value="FAD-DEPENDENT OXIDOREDUCTASE DOMAIN-CONTAINING PROTEIN 1"/>
    <property type="match status" value="1"/>
</dbReference>
<keyword evidence="4" id="KW-1185">Reference proteome</keyword>
<proteinExistence type="predicted"/>
<evidence type="ECO:0000313" key="3">
    <source>
        <dbReference type="EMBL" id="MBE9028278.1"/>
    </source>
</evidence>
<dbReference type="EMBL" id="JADEXQ010000002">
    <property type="protein sequence ID" value="MBE9028278.1"/>
    <property type="molecule type" value="Genomic_DNA"/>
</dbReference>
<dbReference type="Proteomes" id="UP000625316">
    <property type="component" value="Unassembled WGS sequence"/>
</dbReference>
<dbReference type="Gene3D" id="3.50.50.60">
    <property type="entry name" value="FAD/NAD(P)-binding domain"/>
    <property type="match status" value="1"/>
</dbReference>
<feature type="domain" description="FAD dependent oxidoreductase" evidence="2">
    <location>
        <begin position="5"/>
        <end position="365"/>
    </location>
</feature>
<organism evidence="3 4">
    <name type="scientific">Romeriopsis navalis LEGE 11480</name>
    <dbReference type="NCBI Taxonomy" id="2777977"/>
    <lineage>
        <taxon>Bacteria</taxon>
        <taxon>Bacillati</taxon>
        <taxon>Cyanobacteriota</taxon>
        <taxon>Cyanophyceae</taxon>
        <taxon>Leptolyngbyales</taxon>
        <taxon>Leptolyngbyaceae</taxon>
        <taxon>Romeriopsis</taxon>
        <taxon>Romeriopsis navalis</taxon>
    </lineage>
</organism>
<dbReference type="GO" id="GO:0016491">
    <property type="term" value="F:oxidoreductase activity"/>
    <property type="evidence" value="ECO:0007669"/>
    <property type="project" value="UniProtKB-KW"/>
</dbReference>
<evidence type="ECO:0000259" key="2">
    <source>
        <dbReference type="Pfam" id="PF01266"/>
    </source>
</evidence>
<dbReference type="Pfam" id="PF01266">
    <property type="entry name" value="DAO"/>
    <property type="match status" value="1"/>
</dbReference>
<keyword evidence="1" id="KW-0560">Oxidoreductase</keyword>
<accession>A0A928Z2M3</accession>
<dbReference type="Gene3D" id="3.30.9.10">
    <property type="entry name" value="D-Amino Acid Oxidase, subunit A, domain 2"/>
    <property type="match status" value="1"/>
</dbReference>
<name>A0A928Z2M3_9CYAN</name>
<dbReference type="InterPro" id="IPR006076">
    <property type="entry name" value="FAD-dep_OxRdtase"/>
</dbReference>
<comment type="caution">
    <text evidence="3">The sequence shown here is derived from an EMBL/GenBank/DDBJ whole genome shotgun (WGS) entry which is preliminary data.</text>
</comment>
<evidence type="ECO:0000256" key="1">
    <source>
        <dbReference type="ARBA" id="ARBA00023002"/>
    </source>
</evidence>
<dbReference type="RefSeq" id="WP_264323100.1">
    <property type="nucleotide sequence ID" value="NZ_JADEXQ010000002.1"/>
</dbReference>
<dbReference type="GO" id="GO:0005737">
    <property type="term" value="C:cytoplasm"/>
    <property type="evidence" value="ECO:0007669"/>
    <property type="project" value="TreeGrafter"/>
</dbReference>
<reference evidence="3" key="1">
    <citation type="submission" date="2020-10" db="EMBL/GenBank/DDBJ databases">
        <authorList>
            <person name="Castelo-Branco R."/>
            <person name="Eusebio N."/>
            <person name="Adriana R."/>
            <person name="Vieira A."/>
            <person name="Brugerolle De Fraissinette N."/>
            <person name="Rezende De Castro R."/>
            <person name="Schneider M.P."/>
            <person name="Vasconcelos V."/>
            <person name="Leao P.N."/>
        </authorList>
    </citation>
    <scope>NUCLEOTIDE SEQUENCE</scope>
    <source>
        <strain evidence="3">LEGE 11480</strain>
    </source>
</reference>
<dbReference type="AlphaFoldDB" id="A0A928Z2M3"/>
<dbReference type="SUPFAM" id="SSF51905">
    <property type="entry name" value="FAD/NAD(P)-binding domain"/>
    <property type="match status" value="1"/>
</dbReference>
<sequence length="388" mass="42409">MESFDWIVVGGGITGAALGYELVDRGCKVLLLERDAVLRGATRYSYGGIAHWAGNTELTRTICAESLAIHRFLSRELDAPTQFREIDMLLTVGHEDDRDAVIESFAQFTRQPDQLTPQEAKALEPQLNPAALSLALRLPHAHIEAQATTMAYRSAIKRRNGKVCVAEVTAVHNDRVETTAGEFAAANIVLCAGSETRKLVHELGLEVPVYFSYAESVETVPVQARLRTIVMPAITQRFELEADASRVEVASAWNQPNREIAAPIMDAGALQFENGHIRMGQITRTLSNPNASLNPLKSEDWIRRSIREILPEIAGLAGAWCCCTVAFSRDHLPLIGPLPNQPNVHLFSGFSNPMALVPGLARRFAKSATGEADALLAPLSPMRFLPDA</sequence>
<dbReference type="PANTHER" id="PTHR13847">
    <property type="entry name" value="SARCOSINE DEHYDROGENASE-RELATED"/>
    <property type="match status" value="1"/>
</dbReference>
<protein>
    <submittedName>
        <fullName evidence="3">FAD-binding oxidoreductase</fullName>
    </submittedName>
</protein>